<dbReference type="InterPro" id="IPR001138">
    <property type="entry name" value="Zn2Cys6_DnaBD"/>
</dbReference>
<keyword evidence="6" id="KW-0539">Nucleus</keyword>
<dbReference type="PANTHER" id="PTHR47660:SF7">
    <property type="entry name" value="TRANSCRIPTION FACTOR WITH C2H2 AND ZN(2)-CYS(6) DNA BINDING DOMAIN (EUROFUNG)"/>
    <property type="match status" value="1"/>
</dbReference>
<sequence>MDVANTAAAKERASGRSAACPVCHKTFARSDTLLRHQKSHHATEDRGPLHRVTVGTFRACLACAAARARCSGGSPCGRCSVRSIECVYPNKRRKGAREANEYSLETNEFRISTNSGSTAAQLPSTTTSGPANVQAAVAPSSAQSVRSHETQGFAGNVYSVQDNSPSNMPTAQQESAALDRPGHLLEQQQYPDVSTARGWHAQRQEPAHGSIPLLNHGYTHPDLHSGADSHQDPASLQYGYPAAWDDSLNWIPISVYPSPYDGELEHDFSFLLPPLSESSNIDFDYGQSMHLDNTSHLYQLPSATSTHGESLPDNRKLSVAFTGLAQSPTSSASNDLSGRSAVESTLPTARKKRRKSSSAVDNFLQPRMSRNRSSFPLHISSSSEQPDFHPKEYCSPAIFDNILSAFRRLCLESRQHQPFETSSFPDLNGLNRYIDLYFEHFHSNFPLIHRPSLAPESNWLLLLAVATVGSNFVQASYSLELRKAFQDFLRRAVSECIEQSVEGVADAAVGQARILNLVSLSQAEDDGLRALTARYHAELSHWCLDSGILQRSAQELPTANHSNSTQIFQMWQSWIWTESLNRIGLLTWLLDTSLAYTANIRPMCNMDDARTPLPCADDLWDCQSADEWHFQLPEHAQMPSLCMALEHLYNKKAVYPGLSDISQILLVNALFQRTWEVGTHIKQPLSEWVPTGKARGFLNTPTKDDFWLPLYPLYANWRNSGCDCLDVINWQAASVVAKASGKEHSLMLHLHLARIILLTPFQEIQDLLFSLIGRVDDSSKASFYVHDGSYQPRNKAKLPQIRKITWRWLREDQHKARLAMVHAGSVFWHVRRYSSNSFYEPVAVYLASLVLWTYGSYKSAALERNAANGNAKPVGGPSGPDADLTAVQPSRVERKIRVQDVLQSQETAEHDRRGPPNDADRGSDSSSESGSDSAQIDLIYLDRPCDDEMIQQFVRNGHNMTAHISNIGDICQTPRKVLLEGAKLLRSRLSSWGVSREYYDILTRLAEMRKG</sequence>
<keyword evidence="1" id="KW-0479">Metal-binding</keyword>
<keyword evidence="5" id="KW-0804">Transcription</keyword>
<feature type="compositionally biased region" description="Polar residues" evidence="8">
    <location>
        <begin position="327"/>
        <end position="347"/>
    </location>
</feature>
<proteinExistence type="predicted"/>
<keyword evidence="2" id="KW-0862">Zinc</keyword>
<evidence type="ECO:0000256" key="7">
    <source>
        <dbReference type="PROSITE-ProRule" id="PRU00042"/>
    </source>
</evidence>
<dbReference type="EMBL" id="LFJN01000003">
    <property type="protein sequence ID" value="KPI44525.1"/>
    <property type="molecule type" value="Genomic_DNA"/>
</dbReference>
<accession>A0A0N1P2Z9</accession>
<dbReference type="RefSeq" id="XP_018004488.1">
    <property type="nucleotide sequence ID" value="XM_018148930.1"/>
</dbReference>
<organism evidence="11 12">
    <name type="scientific">Cyphellophora attinorum</name>
    <dbReference type="NCBI Taxonomy" id="1664694"/>
    <lineage>
        <taxon>Eukaryota</taxon>
        <taxon>Fungi</taxon>
        <taxon>Dikarya</taxon>
        <taxon>Ascomycota</taxon>
        <taxon>Pezizomycotina</taxon>
        <taxon>Eurotiomycetes</taxon>
        <taxon>Chaetothyriomycetidae</taxon>
        <taxon>Chaetothyriales</taxon>
        <taxon>Cyphellophoraceae</taxon>
        <taxon>Cyphellophora</taxon>
    </lineage>
</organism>
<dbReference type="PROSITE" id="PS50048">
    <property type="entry name" value="ZN2_CY6_FUNGAL_2"/>
    <property type="match status" value="1"/>
</dbReference>
<evidence type="ECO:0000259" key="9">
    <source>
        <dbReference type="PROSITE" id="PS50048"/>
    </source>
</evidence>
<dbReference type="InterPro" id="IPR036864">
    <property type="entry name" value="Zn2-C6_fun-type_DNA-bd_sf"/>
</dbReference>
<evidence type="ECO:0008006" key="13">
    <source>
        <dbReference type="Google" id="ProtNLM"/>
    </source>
</evidence>
<evidence type="ECO:0000313" key="11">
    <source>
        <dbReference type="EMBL" id="KPI44525.1"/>
    </source>
</evidence>
<keyword evidence="12" id="KW-1185">Reference proteome</keyword>
<reference evidence="11 12" key="1">
    <citation type="submission" date="2015-06" db="EMBL/GenBank/DDBJ databases">
        <title>Draft genome of the ant-associated black yeast Phialophora attae CBS 131958.</title>
        <authorList>
            <person name="Moreno L.F."/>
            <person name="Stielow B.J."/>
            <person name="de Hoog S."/>
            <person name="Vicente V.A."/>
            <person name="Weiss V.A."/>
            <person name="de Vries M."/>
            <person name="Cruz L.M."/>
            <person name="Souza E.M."/>
        </authorList>
    </citation>
    <scope>NUCLEOTIDE SEQUENCE [LARGE SCALE GENOMIC DNA]</scope>
    <source>
        <strain evidence="11 12">CBS 131958</strain>
    </source>
</reference>
<feature type="domain" description="C2H2-type" evidence="10">
    <location>
        <begin position="18"/>
        <end position="46"/>
    </location>
</feature>
<dbReference type="AlphaFoldDB" id="A0A0N1P2Z9"/>
<dbReference type="STRING" id="1664694.A0A0N1P2Z9"/>
<dbReference type="PROSITE" id="PS00028">
    <property type="entry name" value="ZINC_FINGER_C2H2_1"/>
    <property type="match status" value="1"/>
</dbReference>
<comment type="caution">
    <text evidence="11">The sequence shown here is derived from an EMBL/GenBank/DDBJ whole genome shotgun (WGS) entry which is preliminary data.</text>
</comment>
<evidence type="ECO:0000259" key="10">
    <source>
        <dbReference type="PROSITE" id="PS50157"/>
    </source>
</evidence>
<dbReference type="GO" id="GO:0000981">
    <property type="term" value="F:DNA-binding transcription factor activity, RNA polymerase II-specific"/>
    <property type="evidence" value="ECO:0007669"/>
    <property type="project" value="InterPro"/>
</dbReference>
<dbReference type="GO" id="GO:0003677">
    <property type="term" value="F:DNA binding"/>
    <property type="evidence" value="ECO:0007669"/>
    <property type="project" value="UniProtKB-KW"/>
</dbReference>
<dbReference type="SUPFAM" id="SSF57701">
    <property type="entry name" value="Zn2/Cys6 DNA-binding domain"/>
    <property type="match status" value="1"/>
</dbReference>
<dbReference type="PROSITE" id="PS00463">
    <property type="entry name" value="ZN2_CY6_FUNGAL_1"/>
    <property type="match status" value="1"/>
</dbReference>
<keyword evidence="7" id="KW-0863">Zinc-finger</keyword>
<dbReference type="Proteomes" id="UP000038010">
    <property type="component" value="Unassembled WGS sequence"/>
</dbReference>
<dbReference type="CDD" id="cd12148">
    <property type="entry name" value="fungal_TF_MHR"/>
    <property type="match status" value="1"/>
</dbReference>
<dbReference type="SMART" id="SM00066">
    <property type="entry name" value="GAL4"/>
    <property type="match status" value="1"/>
</dbReference>
<gene>
    <name evidence="11" type="ORF">AB675_8481</name>
</gene>
<dbReference type="PROSITE" id="PS50157">
    <property type="entry name" value="ZINC_FINGER_C2H2_2"/>
    <property type="match status" value="1"/>
</dbReference>
<keyword evidence="4" id="KW-0238">DNA-binding</keyword>
<dbReference type="InterPro" id="IPR036236">
    <property type="entry name" value="Znf_C2H2_sf"/>
</dbReference>
<keyword evidence="3" id="KW-0805">Transcription regulation</keyword>
<dbReference type="Pfam" id="PF00172">
    <property type="entry name" value="Zn_clus"/>
    <property type="match status" value="1"/>
</dbReference>
<dbReference type="VEuPathDB" id="FungiDB:AB675_8481"/>
<evidence type="ECO:0000256" key="6">
    <source>
        <dbReference type="ARBA" id="ARBA00023242"/>
    </source>
</evidence>
<evidence type="ECO:0000256" key="4">
    <source>
        <dbReference type="ARBA" id="ARBA00023125"/>
    </source>
</evidence>
<evidence type="ECO:0000256" key="5">
    <source>
        <dbReference type="ARBA" id="ARBA00023163"/>
    </source>
</evidence>
<dbReference type="PANTHER" id="PTHR47660">
    <property type="entry name" value="TRANSCRIPTION FACTOR WITH C2H2 AND ZN(2)-CYS(6) DNA BINDING DOMAIN (EUROFUNG)-RELATED-RELATED"/>
    <property type="match status" value="1"/>
</dbReference>
<evidence type="ECO:0000313" key="12">
    <source>
        <dbReference type="Proteomes" id="UP000038010"/>
    </source>
</evidence>
<feature type="region of interest" description="Disordered" evidence="8">
    <location>
        <begin position="327"/>
        <end position="362"/>
    </location>
</feature>
<dbReference type="OrthoDB" id="654211at2759"/>
<dbReference type="GO" id="GO:0008270">
    <property type="term" value="F:zinc ion binding"/>
    <property type="evidence" value="ECO:0007669"/>
    <property type="project" value="UniProtKB-KW"/>
</dbReference>
<evidence type="ECO:0000256" key="2">
    <source>
        <dbReference type="ARBA" id="ARBA00022833"/>
    </source>
</evidence>
<feature type="domain" description="Zn(2)-C6 fungal-type" evidence="9">
    <location>
        <begin position="59"/>
        <end position="88"/>
    </location>
</feature>
<protein>
    <recommendedName>
        <fullName evidence="13">C2H2-type domain-containing protein</fullName>
    </recommendedName>
</protein>
<dbReference type="GeneID" id="28740810"/>
<feature type="compositionally biased region" description="Low complexity" evidence="8">
    <location>
        <begin position="924"/>
        <end position="933"/>
    </location>
</feature>
<feature type="compositionally biased region" description="Basic and acidic residues" evidence="8">
    <location>
        <begin position="907"/>
        <end position="923"/>
    </location>
</feature>
<evidence type="ECO:0000256" key="1">
    <source>
        <dbReference type="ARBA" id="ARBA00022723"/>
    </source>
</evidence>
<dbReference type="Gene3D" id="4.10.240.10">
    <property type="entry name" value="Zn(2)-C6 fungal-type DNA-binding domain"/>
    <property type="match status" value="1"/>
</dbReference>
<evidence type="ECO:0000256" key="8">
    <source>
        <dbReference type="SAM" id="MobiDB-lite"/>
    </source>
</evidence>
<feature type="region of interest" description="Disordered" evidence="8">
    <location>
        <begin position="896"/>
        <end position="933"/>
    </location>
</feature>
<dbReference type="SMART" id="SM00355">
    <property type="entry name" value="ZnF_C2H2"/>
    <property type="match status" value="1"/>
</dbReference>
<evidence type="ECO:0000256" key="3">
    <source>
        <dbReference type="ARBA" id="ARBA00023015"/>
    </source>
</evidence>
<dbReference type="GO" id="GO:0006351">
    <property type="term" value="P:DNA-templated transcription"/>
    <property type="evidence" value="ECO:0007669"/>
    <property type="project" value="InterPro"/>
</dbReference>
<dbReference type="Gene3D" id="3.30.160.60">
    <property type="entry name" value="Classic Zinc Finger"/>
    <property type="match status" value="1"/>
</dbReference>
<name>A0A0N1P2Z9_9EURO</name>
<dbReference type="InterPro" id="IPR007219">
    <property type="entry name" value="XnlR_reg_dom"/>
</dbReference>
<dbReference type="Pfam" id="PF04082">
    <property type="entry name" value="Fungal_trans"/>
    <property type="match status" value="1"/>
</dbReference>
<dbReference type="InterPro" id="IPR013087">
    <property type="entry name" value="Znf_C2H2_type"/>
</dbReference>
<dbReference type="SUPFAM" id="SSF57667">
    <property type="entry name" value="beta-beta-alpha zinc fingers"/>
    <property type="match status" value="1"/>
</dbReference>